<feature type="region of interest" description="Disordered" evidence="1">
    <location>
        <begin position="1"/>
        <end position="20"/>
    </location>
</feature>
<accession>F4B6S3</accession>
<dbReference type="KEGG" id="aho:Ahos_1739"/>
<keyword evidence="3" id="KW-1185">Reference proteome</keyword>
<reference evidence="2 3" key="1">
    <citation type="journal article" date="2011" name="Extremophiles">
        <title>Genomic analysis of Acidianus hospitalis W1 a host for studying crenarchaeal virus and plasmid life cycles.</title>
        <authorList>
            <person name="You X.Y."/>
            <person name="Liu C."/>
            <person name="Wang S.Y."/>
            <person name="Jiang C.Y."/>
            <person name="Shah S.A."/>
            <person name="Prangishvili D."/>
            <person name="She Q."/>
            <person name="Liu S.J."/>
            <person name="Garrett R.A."/>
        </authorList>
    </citation>
    <scope>NUCLEOTIDE SEQUENCE [LARGE SCALE GENOMIC DNA]</scope>
    <source>
        <strain evidence="2 3">W1</strain>
    </source>
</reference>
<dbReference type="eggNOG" id="arCOG02754">
    <property type="taxonomic scope" value="Archaea"/>
</dbReference>
<proteinExistence type="predicted"/>
<dbReference type="EMBL" id="CP002535">
    <property type="protein sequence ID" value="AEE94616.1"/>
    <property type="molecule type" value="Genomic_DNA"/>
</dbReference>
<organism evidence="2 3">
    <name type="scientific">Acidianus hospitalis (strain W1)</name>
    <dbReference type="NCBI Taxonomy" id="933801"/>
    <lineage>
        <taxon>Archaea</taxon>
        <taxon>Thermoproteota</taxon>
        <taxon>Thermoprotei</taxon>
        <taxon>Sulfolobales</taxon>
        <taxon>Sulfolobaceae</taxon>
        <taxon>Acidianus</taxon>
    </lineage>
</organism>
<evidence type="ECO:0000256" key="1">
    <source>
        <dbReference type="SAM" id="MobiDB-lite"/>
    </source>
</evidence>
<dbReference type="Proteomes" id="UP000008458">
    <property type="component" value="Chromosome"/>
</dbReference>
<gene>
    <name evidence="2" type="ordered locus">Ahos_1739</name>
</gene>
<evidence type="ECO:0000313" key="2">
    <source>
        <dbReference type="EMBL" id="AEE94616.1"/>
    </source>
</evidence>
<dbReference type="AlphaFoldDB" id="F4B6S3"/>
<evidence type="ECO:0000313" key="3">
    <source>
        <dbReference type="Proteomes" id="UP000008458"/>
    </source>
</evidence>
<protein>
    <submittedName>
        <fullName evidence="2">Second ORF in transposon ISC1058</fullName>
    </submittedName>
</protein>
<reference key="2">
    <citation type="journal article" date="2011" name="Extremophiles">
        <title>Genomic analyses of Acidianus hospitalis W1 a host for studying crenarchaeal virus and plasmid life cycles.</title>
        <authorList>
            <person name="You X.Y."/>
            <person name="Liu C."/>
            <person name="Wang S.Y."/>
            <person name="Jiang C.Y."/>
            <person name="Shah S.A."/>
            <person name="Prangishvili D."/>
            <person name="Liu S.J."/>
            <person name="Garrett R.A."/>
        </authorList>
    </citation>
    <scope>NUCLEOTIDE SEQUENCE</scope>
    <source>
        <strain>W1</strain>
    </source>
</reference>
<sequence length="75" mass="8840">MNIKFPEANDELEADGNKHKQGRTMHYCKMEKNKDLKFLKIYKDQFNVINAEVTSNEVKTAVKVLQDKGKKILWR</sequence>
<name>F4B6S3_ACIHW</name>
<dbReference type="HOGENOM" id="CLU_176753_0_0_2"/>